<feature type="region of interest" description="Disordered" evidence="1">
    <location>
        <begin position="1"/>
        <end position="34"/>
    </location>
</feature>
<proteinExistence type="predicted"/>
<comment type="caution">
    <text evidence="2">The sequence shown here is derived from an EMBL/GenBank/DDBJ whole genome shotgun (WGS) entry which is preliminary data.</text>
</comment>
<dbReference type="AlphaFoldDB" id="A0AAN5IAD9"/>
<reference evidence="3" key="1">
    <citation type="submission" date="2022-10" db="EMBL/GenBank/DDBJ databases">
        <title>Genome assembly of Pristionchus species.</title>
        <authorList>
            <person name="Yoshida K."/>
            <person name="Sommer R.J."/>
        </authorList>
    </citation>
    <scope>NUCLEOTIDE SEQUENCE [LARGE SCALE GENOMIC DNA]</scope>
    <source>
        <strain evidence="3">RS5460</strain>
    </source>
</reference>
<dbReference type="Proteomes" id="UP001328107">
    <property type="component" value="Unassembled WGS sequence"/>
</dbReference>
<evidence type="ECO:0000313" key="3">
    <source>
        <dbReference type="Proteomes" id="UP001328107"/>
    </source>
</evidence>
<name>A0AAN5IAD9_9BILA</name>
<gene>
    <name evidence="2" type="ORF">PMAYCL1PPCAC_27180</name>
</gene>
<protein>
    <submittedName>
        <fullName evidence="2">Uncharacterized protein</fullName>
    </submittedName>
</protein>
<dbReference type="EMBL" id="BTRK01000006">
    <property type="protein sequence ID" value="GMR56985.1"/>
    <property type="molecule type" value="Genomic_DNA"/>
</dbReference>
<sequence length="238" mass="26521">IQTMRVTRSSKSSMQQDSKKSLRRGKPEDEGTGRVSVVMTRSATRAASQKARNKSVNEIVCSNEEIINARWDSLPWKAKATFESICSYLRVGNCTDLSNLSKVSRSFRSGVVIFLGRAGRPAVKDAYLRKTKDGMHVKMHFFACNLFFDGLPCLDWGRFKRAIGFDPMVWVTLTGPEDPIIEQVVPLLLEANLGTVWVDHSFDGILSTQDLSLSSKLLGTTSIETLSFRDVHLNDTTA</sequence>
<evidence type="ECO:0000256" key="1">
    <source>
        <dbReference type="SAM" id="MobiDB-lite"/>
    </source>
</evidence>
<feature type="non-terminal residue" evidence="2">
    <location>
        <position position="1"/>
    </location>
</feature>
<feature type="non-terminal residue" evidence="2">
    <location>
        <position position="238"/>
    </location>
</feature>
<feature type="compositionally biased region" description="Basic and acidic residues" evidence="1">
    <location>
        <begin position="17"/>
        <end position="32"/>
    </location>
</feature>
<organism evidence="2 3">
    <name type="scientific">Pristionchus mayeri</name>
    <dbReference type="NCBI Taxonomy" id="1317129"/>
    <lineage>
        <taxon>Eukaryota</taxon>
        <taxon>Metazoa</taxon>
        <taxon>Ecdysozoa</taxon>
        <taxon>Nematoda</taxon>
        <taxon>Chromadorea</taxon>
        <taxon>Rhabditida</taxon>
        <taxon>Rhabditina</taxon>
        <taxon>Diplogasteromorpha</taxon>
        <taxon>Diplogasteroidea</taxon>
        <taxon>Neodiplogasteridae</taxon>
        <taxon>Pristionchus</taxon>
    </lineage>
</organism>
<keyword evidence="3" id="KW-1185">Reference proteome</keyword>
<accession>A0AAN5IAD9</accession>
<evidence type="ECO:0000313" key="2">
    <source>
        <dbReference type="EMBL" id="GMR56985.1"/>
    </source>
</evidence>